<evidence type="ECO:0000313" key="2">
    <source>
        <dbReference type="EMBL" id="PWU23368.1"/>
    </source>
</evidence>
<dbReference type="InterPro" id="IPR021255">
    <property type="entry name" value="DUF2807"/>
</dbReference>
<organism evidence="2 3">
    <name type="scientific">Candidatus Cerribacteria bacterium 'Amazon FNV 2010 28 9'</name>
    <dbReference type="NCBI Taxonomy" id="2081795"/>
    <lineage>
        <taxon>Bacteria</taxon>
        <taxon>Candidatus Cerribacteria</taxon>
    </lineage>
</organism>
<dbReference type="AlphaFoldDB" id="A0A317JPX2"/>
<dbReference type="Proteomes" id="UP000246104">
    <property type="component" value="Unassembled WGS sequence"/>
</dbReference>
<evidence type="ECO:0000259" key="1">
    <source>
        <dbReference type="Pfam" id="PF10988"/>
    </source>
</evidence>
<feature type="domain" description="Putative auto-transporter adhesin head GIN" evidence="1">
    <location>
        <begin position="179"/>
        <end position="299"/>
    </location>
</feature>
<dbReference type="Pfam" id="PF10988">
    <property type="entry name" value="DUF2807"/>
    <property type="match status" value="1"/>
</dbReference>
<dbReference type="EMBL" id="PSRQ01000036">
    <property type="protein sequence ID" value="PWU23368.1"/>
    <property type="molecule type" value="Genomic_DNA"/>
</dbReference>
<name>A0A317JPX2_9BACT</name>
<sequence>MANQILNFNGRTLYSNKAVRSITNSRVTFADGSWVDMSSGEKYVRGQDDIVIDPPFFGPSSVEKATIGPTIYDAFNLDIRNVPACVVVVQPHTENTVVVTISGNKPSVDSVTVKHEGDTVYVGGAEGPSIGSGINISGGSIHIGSVGRGNLMSNINIGGVSIVSGNVIIGGGSGGSQPQATITVSVPKGAKVNLNGDWYSANVGNTEGNLFINSTGSGDVQVGKVKNATVIIKGSSDVEIDEAQGNVSIRIIGAGDVRIKGGAIGSLNTDIIGSGDVTIRTEAEEADLNVVGAGDIYVSRVKKRPSKNVTGAGSIKVGNW</sequence>
<dbReference type="Gene3D" id="2.160.20.120">
    <property type="match status" value="1"/>
</dbReference>
<evidence type="ECO:0000313" key="3">
    <source>
        <dbReference type="Proteomes" id="UP000246104"/>
    </source>
</evidence>
<reference evidence="2 3" key="1">
    <citation type="submission" date="2018-02" db="EMBL/GenBank/DDBJ databases">
        <title>Genomic Reconstructions from Amazon Rainforest and Pasture Soil Reveal Novel Insights into the Physiology of Candidate Phyla in Tropical Sites.</title>
        <authorList>
            <person name="Kroeger M.E."/>
            <person name="Delmont T."/>
            <person name="Eren A.M."/>
            <person name="Guo J."/>
            <person name="Meyer K.M."/>
            <person name="Khan K."/>
            <person name="Rodrigues J.L.M."/>
            <person name="Bohannan B.J.M."/>
            <person name="Tringe S."/>
            <person name="Borges C.D."/>
            <person name="Tiedje J."/>
            <person name="Tsai S.M."/>
            <person name="Nusslein K."/>
        </authorList>
    </citation>
    <scope>NUCLEOTIDE SEQUENCE [LARGE SCALE GENOMIC DNA]</scope>
    <source>
        <strain evidence="2">Amazon FNV 2010 28 9</strain>
    </source>
</reference>
<proteinExistence type="predicted"/>
<gene>
    <name evidence="2" type="ORF">C5B42_03210</name>
</gene>
<comment type="caution">
    <text evidence="2">The sequence shown here is derived from an EMBL/GenBank/DDBJ whole genome shotgun (WGS) entry which is preliminary data.</text>
</comment>
<protein>
    <recommendedName>
        <fullName evidence="1">Putative auto-transporter adhesin head GIN domain-containing protein</fullName>
    </recommendedName>
</protein>
<accession>A0A317JPX2</accession>